<sequence>MASEICFLDDVDDNKDDKEDNDRCEDALDPFDSGVADRDGGGDGSSTTGQISEVEGPNVDDARKQWHLTEQLQSQQQEISELKRNRQEVIDNLQGKHQEEIDNLKKSQDETMDGFRKKQDDLEVPINGSRDIKVVC</sequence>
<evidence type="ECO:0000313" key="3">
    <source>
        <dbReference type="Proteomes" id="UP000479710"/>
    </source>
</evidence>
<feature type="compositionally biased region" description="Basic and acidic residues" evidence="1">
    <location>
        <begin position="94"/>
        <end position="121"/>
    </location>
</feature>
<feature type="region of interest" description="Disordered" evidence="1">
    <location>
        <begin position="94"/>
        <end position="122"/>
    </location>
</feature>
<feature type="compositionally biased region" description="Basic and acidic residues" evidence="1">
    <location>
        <begin position="15"/>
        <end position="26"/>
    </location>
</feature>
<feature type="region of interest" description="Disordered" evidence="1">
    <location>
        <begin position="1"/>
        <end position="62"/>
    </location>
</feature>
<reference evidence="2 3" key="1">
    <citation type="submission" date="2019-11" db="EMBL/GenBank/DDBJ databases">
        <title>Whole genome sequence of Oryza granulata.</title>
        <authorList>
            <person name="Li W."/>
        </authorList>
    </citation>
    <scope>NUCLEOTIDE SEQUENCE [LARGE SCALE GENOMIC DNA]</scope>
    <source>
        <strain evidence="3">cv. Menghai</strain>
        <tissue evidence="2">Leaf</tissue>
    </source>
</reference>
<evidence type="ECO:0000313" key="2">
    <source>
        <dbReference type="EMBL" id="KAF0899816.1"/>
    </source>
</evidence>
<gene>
    <name evidence="2" type="ORF">E2562_024850</name>
</gene>
<dbReference type="AlphaFoldDB" id="A0A6G1CI47"/>
<keyword evidence="3" id="KW-1185">Reference proteome</keyword>
<dbReference type="EMBL" id="SPHZ02000009">
    <property type="protein sequence ID" value="KAF0899816.1"/>
    <property type="molecule type" value="Genomic_DNA"/>
</dbReference>
<name>A0A6G1CI47_9ORYZ</name>
<organism evidence="2 3">
    <name type="scientific">Oryza meyeriana var. granulata</name>
    <dbReference type="NCBI Taxonomy" id="110450"/>
    <lineage>
        <taxon>Eukaryota</taxon>
        <taxon>Viridiplantae</taxon>
        <taxon>Streptophyta</taxon>
        <taxon>Embryophyta</taxon>
        <taxon>Tracheophyta</taxon>
        <taxon>Spermatophyta</taxon>
        <taxon>Magnoliopsida</taxon>
        <taxon>Liliopsida</taxon>
        <taxon>Poales</taxon>
        <taxon>Poaceae</taxon>
        <taxon>BOP clade</taxon>
        <taxon>Oryzoideae</taxon>
        <taxon>Oryzeae</taxon>
        <taxon>Oryzinae</taxon>
        <taxon>Oryza</taxon>
        <taxon>Oryza meyeriana</taxon>
    </lineage>
</organism>
<dbReference type="Proteomes" id="UP000479710">
    <property type="component" value="Unassembled WGS sequence"/>
</dbReference>
<protein>
    <submittedName>
        <fullName evidence="2">Uncharacterized protein</fullName>
    </submittedName>
</protein>
<proteinExistence type="predicted"/>
<comment type="caution">
    <text evidence="2">The sequence shown here is derived from an EMBL/GenBank/DDBJ whole genome shotgun (WGS) entry which is preliminary data.</text>
</comment>
<accession>A0A6G1CI47</accession>
<evidence type="ECO:0000256" key="1">
    <source>
        <dbReference type="SAM" id="MobiDB-lite"/>
    </source>
</evidence>